<feature type="compositionally biased region" description="Low complexity" evidence="1">
    <location>
        <begin position="254"/>
        <end position="265"/>
    </location>
</feature>
<reference evidence="2 3" key="1">
    <citation type="submission" date="2020-04" db="EMBL/GenBank/DDBJ databases">
        <title>Perkinsus chesapeaki whole genome sequence.</title>
        <authorList>
            <person name="Bogema D.R."/>
        </authorList>
    </citation>
    <scope>NUCLEOTIDE SEQUENCE [LARGE SCALE GENOMIC DNA]</scope>
    <source>
        <strain evidence="2">ATCC PRA-425</strain>
    </source>
</reference>
<evidence type="ECO:0000313" key="2">
    <source>
        <dbReference type="EMBL" id="KAF4675084.1"/>
    </source>
</evidence>
<feature type="compositionally biased region" description="Polar residues" evidence="1">
    <location>
        <begin position="535"/>
        <end position="561"/>
    </location>
</feature>
<gene>
    <name evidence="2" type="ORF">FOL47_008259</name>
</gene>
<feature type="compositionally biased region" description="Low complexity" evidence="1">
    <location>
        <begin position="69"/>
        <end position="82"/>
    </location>
</feature>
<feature type="region of interest" description="Disordered" evidence="1">
    <location>
        <begin position="182"/>
        <end position="296"/>
    </location>
</feature>
<feature type="compositionally biased region" description="Basic and acidic residues" evidence="1">
    <location>
        <begin position="207"/>
        <end position="245"/>
    </location>
</feature>
<evidence type="ECO:0000313" key="3">
    <source>
        <dbReference type="Proteomes" id="UP000591131"/>
    </source>
</evidence>
<feature type="region of interest" description="Disordered" evidence="1">
    <location>
        <begin position="312"/>
        <end position="346"/>
    </location>
</feature>
<dbReference type="AlphaFoldDB" id="A0A7J6MU88"/>
<feature type="compositionally biased region" description="Polar residues" evidence="1">
    <location>
        <begin position="100"/>
        <end position="110"/>
    </location>
</feature>
<feature type="region of interest" description="Disordered" evidence="1">
    <location>
        <begin position="1"/>
        <end position="170"/>
    </location>
</feature>
<feature type="compositionally biased region" description="Polar residues" evidence="1">
    <location>
        <begin position="490"/>
        <end position="511"/>
    </location>
</feature>
<name>A0A7J6MU88_PERCH</name>
<feature type="compositionally biased region" description="Basic residues" evidence="1">
    <location>
        <begin position="16"/>
        <end position="30"/>
    </location>
</feature>
<feature type="compositionally biased region" description="Polar residues" evidence="1">
    <location>
        <begin position="325"/>
        <end position="342"/>
    </location>
</feature>
<dbReference type="EMBL" id="JAAPAO010000052">
    <property type="protein sequence ID" value="KAF4675084.1"/>
    <property type="molecule type" value="Genomic_DNA"/>
</dbReference>
<feature type="compositionally biased region" description="Low complexity" evidence="1">
    <location>
        <begin position="597"/>
        <end position="620"/>
    </location>
</feature>
<dbReference type="Proteomes" id="UP000591131">
    <property type="component" value="Unassembled WGS sequence"/>
</dbReference>
<feature type="compositionally biased region" description="Basic and acidic residues" evidence="1">
    <location>
        <begin position="43"/>
        <end position="68"/>
    </location>
</feature>
<feature type="region of interest" description="Disordered" evidence="1">
    <location>
        <begin position="489"/>
        <end position="629"/>
    </location>
</feature>
<dbReference type="OrthoDB" id="449316at2759"/>
<proteinExistence type="predicted"/>
<protein>
    <submittedName>
        <fullName evidence="2">Uncharacterized protein</fullName>
    </submittedName>
</protein>
<feature type="compositionally biased region" description="Gly residues" evidence="1">
    <location>
        <begin position="572"/>
        <end position="596"/>
    </location>
</feature>
<feature type="compositionally biased region" description="Pro residues" evidence="1">
    <location>
        <begin position="266"/>
        <end position="283"/>
    </location>
</feature>
<keyword evidence="3" id="KW-1185">Reference proteome</keyword>
<evidence type="ECO:0000256" key="1">
    <source>
        <dbReference type="SAM" id="MobiDB-lite"/>
    </source>
</evidence>
<organism evidence="2 3">
    <name type="scientific">Perkinsus chesapeaki</name>
    <name type="common">Clam parasite</name>
    <name type="synonym">Perkinsus andrewsi</name>
    <dbReference type="NCBI Taxonomy" id="330153"/>
    <lineage>
        <taxon>Eukaryota</taxon>
        <taxon>Sar</taxon>
        <taxon>Alveolata</taxon>
        <taxon>Perkinsozoa</taxon>
        <taxon>Perkinsea</taxon>
        <taxon>Perkinsida</taxon>
        <taxon>Perkinsidae</taxon>
        <taxon>Perkinsus</taxon>
    </lineage>
</organism>
<accession>A0A7J6MU88</accession>
<feature type="compositionally biased region" description="Low complexity" evidence="1">
    <location>
        <begin position="512"/>
        <end position="526"/>
    </location>
</feature>
<sequence length="629" mass="66688">MFGEIVIEEGSFQPTKTRKQKLLDKRKKRGTAPSPPPAAVATTDDKSKQHHHDKEPVRQQHVTTKVETEATAIPSTSPTATSGVPVSKQDNVPKAAEIPSINNTPVSQASMPPPAPPGGRGPRKVVLPTPCVGAGHTTKCTGKVAHTAPSTPPRTHHRPKPTPPVGEVWPNVWDNARIAPSYYRQPEKQQHTTPVISKEVDTPTTGKDVDDAERIRELSESPKYKPKDDIKDVPEVDKQEKHAAAVDDTTTKLPAKSIPPSTKPAAPAPPLAMPPPPPPPPVAPAKVSTVQAGTSPMNSILKQPQAHLVDASVQTEAPRRPVSRSIETQTDAVTTTESSTDMPPTPLVYQSAAAAATSTSTMNPFGATVAAAAPLGMEGLSSLLPDFPTIAGPPPGLSGHADSAYPQSAAVQHQMGAAGGSSISGAGSANANTVGTGGMAYYDPMRVYSTMISLQQQQLQQQQHTSSVTQQQQQHQGNPAAAFWAAANAPSTTPPLTSVNIFGGPSSTPNDQQQMLLQQQQQQSSSGDGYHGQQRYETSGSNSSNNRQYQQYELHNSSQRDTGYGGQQPRDGGYGGQQPRDGGYGGQQSRDGGYGGQQSRDGGYGVQQQHYQRHQSGQYRSGNNSGRRY</sequence>
<comment type="caution">
    <text evidence="2">The sequence shown here is derived from an EMBL/GenBank/DDBJ whole genome shotgun (WGS) entry which is preliminary data.</text>
</comment>